<dbReference type="AlphaFoldDB" id="A0A8T4L734"/>
<keyword evidence="1" id="KW-0808">Transferase</keyword>
<dbReference type="GO" id="GO:0008168">
    <property type="term" value="F:methyltransferase activity"/>
    <property type="evidence" value="ECO:0007669"/>
    <property type="project" value="UniProtKB-KW"/>
</dbReference>
<proteinExistence type="predicted"/>
<reference evidence="1" key="2">
    <citation type="submission" date="2021-05" db="EMBL/GenBank/DDBJ databases">
        <title>Protein family content uncovers lineage relationships and bacterial pathway maintenance mechanisms in DPANN archaea.</title>
        <authorList>
            <person name="Castelle C.J."/>
            <person name="Meheust R."/>
            <person name="Jaffe A.L."/>
            <person name="Seitz K."/>
            <person name="Gong X."/>
            <person name="Baker B.J."/>
            <person name="Banfield J.F."/>
        </authorList>
    </citation>
    <scope>NUCLEOTIDE SEQUENCE</scope>
    <source>
        <strain evidence="1">RIFCSPLOWO2_01_FULL_AR10_48_17</strain>
    </source>
</reference>
<dbReference type="Gene3D" id="3.40.50.150">
    <property type="entry name" value="Vaccinia Virus protein VP39"/>
    <property type="match status" value="1"/>
</dbReference>
<comment type="caution">
    <text evidence="1">The sequence shown here is derived from an EMBL/GenBank/DDBJ whole genome shotgun (WGS) entry which is preliminary data.</text>
</comment>
<dbReference type="CDD" id="cd02440">
    <property type="entry name" value="AdoMet_MTases"/>
    <property type="match status" value="1"/>
</dbReference>
<dbReference type="Pfam" id="PF13489">
    <property type="entry name" value="Methyltransf_23"/>
    <property type="match status" value="1"/>
</dbReference>
<protein>
    <submittedName>
        <fullName evidence="1">Methyltransferase domain-containing protein</fullName>
    </submittedName>
</protein>
<evidence type="ECO:0000313" key="1">
    <source>
        <dbReference type="EMBL" id="MBS3061349.1"/>
    </source>
</evidence>
<dbReference type="Proteomes" id="UP000675968">
    <property type="component" value="Unassembled WGS sequence"/>
</dbReference>
<dbReference type="SUPFAM" id="SSF53335">
    <property type="entry name" value="S-adenosyl-L-methionine-dependent methyltransferases"/>
    <property type="match status" value="1"/>
</dbReference>
<dbReference type="InterPro" id="IPR029063">
    <property type="entry name" value="SAM-dependent_MTases_sf"/>
</dbReference>
<dbReference type="PANTHER" id="PTHR43591:SF110">
    <property type="entry name" value="RHODANESE DOMAIN-CONTAINING PROTEIN"/>
    <property type="match status" value="1"/>
</dbReference>
<name>A0A8T4L734_9ARCH</name>
<keyword evidence="1" id="KW-0489">Methyltransferase</keyword>
<gene>
    <name evidence="1" type="ORF">J4215_02090</name>
</gene>
<evidence type="ECO:0000313" key="2">
    <source>
        <dbReference type="Proteomes" id="UP000675968"/>
    </source>
</evidence>
<dbReference type="PANTHER" id="PTHR43591">
    <property type="entry name" value="METHYLTRANSFERASE"/>
    <property type="match status" value="1"/>
</dbReference>
<sequence length="189" mass="22186">MDRVSFILQNAKGKILDVGFVACSLHERIKENFPKTQIFGVDIEEVPKNPNYKQGSAEKIPFESEQFDTIVAGELIEHLKHPNRFVKETRRLLKKGGIMILTTPNRNSWINRLTKNYHTKIHLSLFSYPELKELLEKNGLKVEKFFCLPFTEESSPGTEKKWFYPIRKVVHWFLPRSLQEEMVILARKE</sequence>
<dbReference type="EMBL" id="JAGVWC010000009">
    <property type="protein sequence ID" value="MBS3061349.1"/>
    <property type="molecule type" value="Genomic_DNA"/>
</dbReference>
<reference evidence="1" key="1">
    <citation type="submission" date="2021-03" db="EMBL/GenBank/DDBJ databases">
        <authorList>
            <person name="Jaffe A."/>
        </authorList>
    </citation>
    <scope>NUCLEOTIDE SEQUENCE</scope>
    <source>
        <strain evidence="1">RIFCSPLOWO2_01_FULL_AR10_48_17</strain>
    </source>
</reference>
<organism evidence="1 2">
    <name type="scientific">Candidatus Iainarchaeum sp</name>
    <dbReference type="NCBI Taxonomy" id="3101447"/>
    <lineage>
        <taxon>Archaea</taxon>
        <taxon>Candidatus Iainarchaeota</taxon>
        <taxon>Candidatus Iainarchaeia</taxon>
        <taxon>Candidatus Iainarchaeales</taxon>
        <taxon>Candidatus Iainarchaeaceae</taxon>
        <taxon>Candidatus Iainarchaeum</taxon>
    </lineage>
</organism>
<dbReference type="GO" id="GO:0032259">
    <property type="term" value="P:methylation"/>
    <property type="evidence" value="ECO:0007669"/>
    <property type="project" value="UniProtKB-KW"/>
</dbReference>
<accession>A0A8T4L734</accession>